<dbReference type="AlphaFoldDB" id="A0A2P6TXJ6"/>
<evidence type="ECO:0000256" key="1">
    <source>
        <dbReference type="SAM" id="MobiDB-lite"/>
    </source>
</evidence>
<accession>A0A2P6TXJ6</accession>
<feature type="region of interest" description="Disordered" evidence="1">
    <location>
        <begin position="88"/>
        <end position="113"/>
    </location>
</feature>
<proteinExistence type="predicted"/>
<comment type="caution">
    <text evidence="2">The sequence shown here is derived from an EMBL/GenBank/DDBJ whole genome shotgun (WGS) entry which is preliminary data.</text>
</comment>
<protein>
    <submittedName>
        <fullName evidence="2">ADP-ribosylation factor GTPase-activating 3</fullName>
    </submittedName>
</protein>
<name>A0A2P6TXJ6_CHLSO</name>
<dbReference type="EMBL" id="LHPG02000004">
    <property type="protein sequence ID" value="PRW58783.1"/>
    <property type="molecule type" value="Genomic_DNA"/>
</dbReference>
<gene>
    <name evidence="2" type="ORF">C2E21_2571</name>
</gene>
<evidence type="ECO:0000313" key="3">
    <source>
        <dbReference type="Proteomes" id="UP000239899"/>
    </source>
</evidence>
<organism evidence="2 3">
    <name type="scientific">Chlorella sorokiniana</name>
    <name type="common">Freshwater green alga</name>
    <dbReference type="NCBI Taxonomy" id="3076"/>
    <lineage>
        <taxon>Eukaryota</taxon>
        <taxon>Viridiplantae</taxon>
        <taxon>Chlorophyta</taxon>
        <taxon>core chlorophytes</taxon>
        <taxon>Trebouxiophyceae</taxon>
        <taxon>Chlorellales</taxon>
        <taxon>Chlorellaceae</taxon>
        <taxon>Chlorella clade</taxon>
        <taxon>Chlorella</taxon>
    </lineage>
</organism>
<evidence type="ECO:0000313" key="2">
    <source>
        <dbReference type="EMBL" id="PRW58783.1"/>
    </source>
</evidence>
<reference evidence="2 3" key="1">
    <citation type="journal article" date="2018" name="Plant J.">
        <title>Genome sequences of Chlorella sorokiniana UTEX 1602 and Micractinium conductrix SAG 241.80: implications to maltose excretion by a green alga.</title>
        <authorList>
            <person name="Arriola M.B."/>
            <person name="Velmurugan N."/>
            <person name="Zhang Y."/>
            <person name="Plunkett M.H."/>
            <person name="Hondzo H."/>
            <person name="Barney B.M."/>
        </authorList>
    </citation>
    <scope>NUCLEOTIDE SEQUENCE [LARGE SCALE GENOMIC DNA]</scope>
    <source>
        <strain evidence="3">UTEX 1602</strain>
    </source>
</reference>
<dbReference type="Proteomes" id="UP000239899">
    <property type="component" value="Unassembled WGS sequence"/>
</dbReference>
<feature type="region of interest" description="Disordered" evidence="1">
    <location>
        <begin position="1"/>
        <end position="33"/>
    </location>
</feature>
<sequence length="113" mass="12060">MQASVWRAPSLLPSKPRLAAAPPQQRGIGAAGPSTHLLRCPPVAANLSDVINWTTSGLMVALVWQDRWLAQKKAQLEARLAALEAAAEKEREAAALPQRRMEQGNGGNDSEAA</sequence>
<keyword evidence="3" id="KW-1185">Reference proteome</keyword>